<accession>A0A0R0CJ44</accession>
<feature type="signal peptide" evidence="2">
    <location>
        <begin position="1"/>
        <end position="20"/>
    </location>
</feature>
<comment type="caution">
    <text evidence="4">The sequence shown here is derived from an EMBL/GenBank/DDBJ whole genome shotgun (WGS) entry which is preliminary data.</text>
</comment>
<dbReference type="RefSeq" id="WP_057631734.1">
    <property type="nucleotide sequence ID" value="NZ_LDJI01000003.1"/>
</dbReference>
<evidence type="ECO:0000259" key="3">
    <source>
        <dbReference type="Pfam" id="PF13511"/>
    </source>
</evidence>
<evidence type="ECO:0000313" key="4">
    <source>
        <dbReference type="EMBL" id="KRG66274.1"/>
    </source>
</evidence>
<proteinExistence type="predicted"/>
<dbReference type="EMBL" id="LDJI01000003">
    <property type="protein sequence ID" value="KRG66274.1"/>
    <property type="molecule type" value="Genomic_DNA"/>
</dbReference>
<dbReference type="OrthoDB" id="7068596at2"/>
<feature type="chain" id="PRO_5006394186" evidence="2">
    <location>
        <begin position="21"/>
        <end position="127"/>
    </location>
</feature>
<dbReference type="Pfam" id="PF13511">
    <property type="entry name" value="DUF4124"/>
    <property type="match status" value="1"/>
</dbReference>
<evidence type="ECO:0000256" key="2">
    <source>
        <dbReference type="SAM" id="SignalP"/>
    </source>
</evidence>
<protein>
    <submittedName>
        <fullName evidence="4">Membrane protein</fullName>
    </submittedName>
</protein>
<dbReference type="AlphaFoldDB" id="A0A0R0CJ44"/>
<keyword evidence="2" id="KW-0732">Signal</keyword>
<dbReference type="STRING" id="405444.ABB26_01145"/>
<feature type="region of interest" description="Disordered" evidence="1">
    <location>
        <begin position="87"/>
        <end position="109"/>
    </location>
</feature>
<evidence type="ECO:0000256" key="1">
    <source>
        <dbReference type="SAM" id="MobiDB-lite"/>
    </source>
</evidence>
<dbReference type="PATRIC" id="fig|405444.3.peg.2358"/>
<feature type="compositionally biased region" description="Basic and acidic residues" evidence="1">
    <location>
        <begin position="87"/>
        <end position="105"/>
    </location>
</feature>
<dbReference type="InterPro" id="IPR025392">
    <property type="entry name" value="DUF4124"/>
</dbReference>
<feature type="domain" description="DUF4124" evidence="3">
    <location>
        <begin position="10"/>
        <end position="63"/>
    </location>
</feature>
<keyword evidence="5" id="KW-1185">Reference proteome</keyword>
<sequence>MRALPRLCCLLLLASASAGAGNLYKWKDANGVTQYSERPPAGQQYETRRIAASGAPVAEAAPAEAGESEQCLGARKNLEILAGNNRVMRDTDGDGKPDTELDDTQRAAQKQLAESAAAVYCRPQAKP</sequence>
<dbReference type="Proteomes" id="UP000050864">
    <property type="component" value="Unassembled WGS sequence"/>
</dbReference>
<name>A0A0R0CJ44_9GAMM</name>
<organism evidence="4 5">
    <name type="scientific">Stenotrophomonas humi</name>
    <dbReference type="NCBI Taxonomy" id="405444"/>
    <lineage>
        <taxon>Bacteria</taxon>
        <taxon>Pseudomonadati</taxon>
        <taxon>Pseudomonadota</taxon>
        <taxon>Gammaproteobacteria</taxon>
        <taxon>Lysobacterales</taxon>
        <taxon>Lysobacteraceae</taxon>
        <taxon>Stenotrophomonas</taxon>
    </lineage>
</organism>
<gene>
    <name evidence="4" type="ORF">ABB26_01145</name>
</gene>
<reference evidence="4 5" key="1">
    <citation type="submission" date="2015-05" db="EMBL/GenBank/DDBJ databases">
        <title>Genome sequencing and analysis of members of genus Stenotrophomonas.</title>
        <authorList>
            <person name="Patil P.P."/>
            <person name="Midha S."/>
            <person name="Patil P.B."/>
        </authorList>
    </citation>
    <scope>NUCLEOTIDE SEQUENCE [LARGE SCALE GENOMIC DNA]</scope>
    <source>
        <strain evidence="4 5">DSM 18929</strain>
    </source>
</reference>
<evidence type="ECO:0000313" key="5">
    <source>
        <dbReference type="Proteomes" id="UP000050864"/>
    </source>
</evidence>